<dbReference type="OMA" id="HYGHYKV"/>
<feature type="domain" description="F-box" evidence="1">
    <location>
        <begin position="16"/>
        <end position="57"/>
    </location>
</feature>
<dbReference type="PANTHER" id="PTHR31672:SF2">
    <property type="entry name" value="F-BOX DOMAIN-CONTAINING PROTEIN"/>
    <property type="match status" value="1"/>
</dbReference>
<evidence type="ECO:0000259" key="1">
    <source>
        <dbReference type="SMART" id="SM00256"/>
    </source>
</evidence>
<organism evidence="2 3">
    <name type="scientific">Triticum turgidum subsp. durum</name>
    <name type="common">Durum wheat</name>
    <name type="synonym">Triticum durum</name>
    <dbReference type="NCBI Taxonomy" id="4567"/>
    <lineage>
        <taxon>Eukaryota</taxon>
        <taxon>Viridiplantae</taxon>
        <taxon>Streptophyta</taxon>
        <taxon>Embryophyta</taxon>
        <taxon>Tracheophyta</taxon>
        <taxon>Spermatophyta</taxon>
        <taxon>Magnoliopsida</taxon>
        <taxon>Liliopsida</taxon>
        <taxon>Poales</taxon>
        <taxon>Poaceae</taxon>
        <taxon>BOP clade</taxon>
        <taxon>Pooideae</taxon>
        <taxon>Triticodae</taxon>
        <taxon>Triticeae</taxon>
        <taxon>Triticinae</taxon>
        <taxon>Triticum</taxon>
    </lineage>
</organism>
<protein>
    <recommendedName>
        <fullName evidence="1">F-box domain-containing protein</fullName>
    </recommendedName>
</protein>
<dbReference type="InterPro" id="IPR001810">
    <property type="entry name" value="F-box_dom"/>
</dbReference>
<accession>A0A9R0SK70</accession>
<name>A0A9R0SK70_TRITD</name>
<dbReference type="InterPro" id="IPR036047">
    <property type="entry name" value="F-box-like_dom_sf"/>
</dbReference>
<dbReference type="AlphaFoldDB" id="A0A9R0SK70"/>
<dbReference type="InterPro" id="IPR017451">
    <property type="entry name" value="F-box-assoc_interact_dom"/>
</dbReference>
<dbReference type="Pfam" id="PF12937">
    <property type="entry name" value="F-box-like"/>
    <property type="match status" value="1"/>
</dbReference>
<gene>
    <name evidence="2" type="ORF">TRITD_4Av1G210180</name>
</gene>
<keyword evidence="3" id="KW-1185">Reference proteome</keyword>
<dbReference type="Gramene" id="TRITD4Av1G210180.2">
    <property type="protein sequence ID" value="TRITD4Av1G210180.2"/>
    <property type="gene ID" value="TRITD4Av1G210180"/>
</dbReference>
<dbReference type="InterPro" id="IPR013187">
    <property type="entry name" value="F-box-assoc_dom_typ3"/>
</dbReference>
<dbReference type="EMBL" id="LT934117">
    <property type="protein sequence ID" value="VAH96577.1"/>
    <property type="molecule type" value="Genomic_DNA"/>
</dbReference>
<evidence type="ECO:0000313" key="2">
    <source>
        <dbReference type="EMBL" id="VAH96577.1"/>
    </source>
</evidence>
<dbReference type="SMART" id="SM00256">
    <property type="entry name" value="FBOX"/>
    <property type="match status" value="1"/>
</dbReference>
<dbReference type="PANTHER" id="PTHR31672">
    <property type="entry name" value="BNACNNG10540D PROTEIN"/>
    <property type="match status" value="1"/>
</dbReference>
<dbReference type="InterPro" id="IPR050796">
    <property type="entry name" value="SCF_F-box_component"/>
</dbReference>
<sequence>MAEAARGGPTPPHGGIPDEILIWDILVRLPPKSLLRCRAVCRAWRTATSARDFLIANHARQPTRPLLYVCNLPHYGHYKVGGDIDIIPFDHRAAADKLQPVARLGRASEFKDLVASFDGLVVFDWWRRKFLGICNPATRQYARLRVPMDSTFLGMYRHPPTGEYRVLMYRCPAAGREAGCYVLSLGSGQPPRRIVRPGEAHKEVIFGTKYVLLRGGLHWHRVQQHEGESNMLIVFDTTAESFRQMRVPIVRGSARDGLFEMDGMLGMSSFNDKATNINIWVLQDYESEVWTFKCHIELPLTEIRASCGKRDDDDSWETVAPGDGELLVLVKFPDWLVQVDMDGKLVATFNHTGVEPTQLQLKQSLVPHDFFPSLHGYVVNGWPFT</sequence>
<dbReference type="CDD" id="cd22157">
    <property type="entry name" value="F-box_AtFBW1-like"/>
    <property type="match status" value="1"/>
</dbReference>
<dbReference type="SUPFAM" id="SSF81383">
    <property type="entry name" value="F-box domain"/>
    <property type="match status" value="1"/>
</dbReference>
<evidence type="ECO:0000313" key="3">
    <source>
        <dbReference type="Proteomes" id="UP000324705"/>
    </source>
</evidence>
<dbReference type="Gene3D" id="1.20.1280.50">
    <property type="match status" value="1"/>
</dbReference>
<reference evidence="2 3" key="1">
    <citation type="submission" date="2017-09" db="EMBL/GenBank/DDBJ databases">
        <authorList>
            <consortium name="International Durum Wheat Genome Sequencing Consortium (IDWGSC)"/>
            <person name="Milanesi L."/>
        </authorList>
    </citation>
    <scope>NUCLEOTIDE SEQUENCE [LARGE SCALE GENOMIC DNA]</scope>
    <source>
        <strain evidence="3">cv. Svevo</strain>
    </source>
</reference>
<dbReference type="Proteomes" id="UP000324705">
    <property type="component" value="Chromosome 4A"/>
</dbReference>
<dbReference type="NCBIfam" id="TIGR01640">
    <property type="entry name" value="F_box_assoc_1"/>
    <property type="match status" value="1"/>
</dbReference>
<proteinExistence type="predicted"/>
<dbReference type="Pfam" id="PF08268">
    <property type="entry name" value="FBA_3"/>
    <property type="match status" value="1"/>
</dbReference>